<feature type="domain" description="Phosphotyrosine protein phosphatase I" evidence="7">
    <location>
        <begin position="2"/>
        <end position="149"/>
    </location>
</feature>
<accession>A0A1G6IIK3</accession>
<evidence type="ECO:0000256" key="3">
    <source>
        <dbReference type="ARBA" id="ARBA00022801"/>
    </source>
</evidence>
<keyword evidence="3" id="KW-0378">Hydrolase</keyword>
<keyword evidence="4" id="KW-0904">Protein phosphatase</keyword>
<feature type="active site" description="Proton donor" evidence="6">
    <location>
        <position position="125"/>
    </location>
</feature>
<dbReference type="GO" id="GO:0004725">
    <property type="term" value="F:protein tyrosine phosphatase activity"/>
    <property type="evidence" value="ECO:0007669"/>
    <property type="project" value="UniProtKB-EC"/>
</dbReference>
<dbReference type="InterPro" id="IPR017867">
    <property type="entry name" value="Tyr_phospatase_low_mol_wt"/>
</dbReference>
<comment type="catalytic activity">
    <reaction evidence="5">
        <text>O-phospho-L-tyrosyl-[protein] + H2O = L-tyrosyl-[protein] + phosphate</text>
        <dbReference type="Rhea" id="RHEA:10684"/>
        <dbReference type="Rhea" id="RHEA-COMP:10136"/>
        <dbReference type="Rhea" id="RHEA-COMP:20101"/>
        <dbReference type="ChEBI" id="CHEBI:15377"/>
        <dbReference type="ChEBI" id="CHEBI:43474"/>
        <dbReference type="ChEBI" id="CHEBI:46858"/>
        <dbReference type="ChEBI" id="CHEBI:61978"/>
        <dbReference type="EC" id="3.1.3.48"/>
    </reaction>
</comment>
<evidence type="ECO:0000256" key="6">
    <source>
        <dbReference type="PIRSR" id="PIRSR617867-1"/>
    </source>
</evidence>
<evidence type="ECO:0000256" key="5">
    <source>
        <dbReference type="ARBA" id="ARBA00051722"/>
    </source>
</evidence>
<evidence type="ECO:0000256" key="4">
    <source>
        <dbReference type="ARBA" id="ARBA00022912"/>
    </source>
</evidence>
<evidence type="ECO:0000313" key="8">
    <source>
        <dbReference type="EMBL" id="SDC06250.1"/>
    </source>
</evidence>
<gene>
    <name evidence="8" type="ORF">SAMN05421734_10444</name>
</gene>
<dbReference type="RefSeq" id="WP_090794919.1">
    <property type="nucleotide sequence ID" value="NZ_FMYI01000004.1"/>
</dbReference>
<dbReference type="EMBL" id="FMYI01000004">
    <property type="protein sequence ID" value="SDC06250.1"/>
    <property type="molecule type" value="Genomic_DNA"/>
</dbReference>
<dbReference type="STRING" id="1612202.SAMN05421734_10444"/>
<evidence type="ECO:0000256" key="2">
    <source>
        <dbReference type="ARBA" id="ARBA00013064"/>
    </source>
</evidence>
<evidence type="ECO:0000313" key="9">
    <source>
        <dbReference type="Proteomes" id="UP000242949"/>
    </source>
</evidence>
<dbReference type="PANTHER" id="PTHR11717:SF7">
    <property type="entry name" value="LOW MOLECULAR WEIGHT PHOSPHOTYROSINE PROTEIN PHOSPHATASE"/>
    <property type="match status" value="1"/>
</dbReference>
<dbReference type="SUPFAM" id="SSF52788">
    <property type="entry name" value="Phosphotyrosine protein phosphatases I"/>
    <property type="match status" value="1"/>
</dbReference>
<dbReference type="Proteomes" id="UP000242949">
    <property type="component" value="Unassembled WGS sequence"/>
</dbReference>
<dbReference type="InterPro" id="IPR023485">
    <property type="entry name" value="Ptyr_pPase"/>
</dbReference>
<reference evidence="9" key="1">
    <citation type="submission" date="2016-09" db="EMBL/GenBank/DDBJ databases">
        <authorList>
            <person name="Varghese N."/>
            <person name="Submissions S."/>
        </authorList>
    </citation>
    <scope>NUCLEOTIDE SEQUENCE [LARGE SCALE GENOMIC DNA]</scope>
    <source>
        <strain evidence="9">S5</strain>
    </source>
</reference>
<proteinExistence type="inferred from homology"/>
<dbReference type="SMART" id="SM00226">
    <property type="entry name" value="LMWPc"/>
    <property type="match status" value="1"/>
</dbReference>
<dbReference type="OrthoDB" id="9784339at2"/>
<name>A0A1G6IIK3_9BACI</name>
<dbReference type="PRINTS" id="PR00719">
    <property type="entry name" value="LMWPTPASE"/>
</dbReference>
<protein>
    <recommendedName>
        <fullName evidence="2">protein-tyrosine-phosphatase</fullName>
        <ecNumber evidence="2">3.1.3.48</ecNumber>
    </recommendedName>
</protein>
<feature type="active site" description="Nucleophile" evidence="6">
    <location>
        <position position="8"/>
    </location>
</feature>
<feature type="active site" evidence="6">
    <location>
        <position position="14"/>
    </location>
</feature>
<dbReference type="InterPro" id="IPR050438">
    <property type="entry name" value="LMW_PTPase"/>
</dbReference>
<dbReference type="CDD" id="cd16343">
    <property type="entry name" value="LMWPTP"/>
    <property type="match status" value="1"/>
</dbReference>
<dbReference type="PANTHER" id="PTHR11717">
    <property type="entry name" value="LOW MOLECULAR WEIGHT PROTEIN TYROSINE PHOSPHATASE"/>
    <property type="match status" value="1"/>
</dbReference>
<dbReference type="AlphaFoldDB" id="A0A1G6IIK3"/>
<dbReference type="FunFam" id="3.40.50.2300:FF:000113">
    <property type="entry name" value="Low molecular weight protein-tyrosine-phosphatase"/>
    <property type="match status" value="1"/>
</dbReference>
<dbReference type="InterPro" id="IPR036196">
    <property type="entry name" value="Ptyr_pPase_sf"/>
</dbReference>
<dbReference type="EC" id="3.1.3.48" evidence="2"/>
<evidence type="ECO:0000256" key="1">
    <source>
        <dbReference type="ARBA" id="ARBA00011063"/>
    </source>
</evidence>
<keyword evidence="9" id="KW-1185">Reference proteome</keyword>
<evidence type="ECO:0000259" key="7">
    <source>
        <dbReference type="SMART" id="SM00226"/>
    </source>
</evidence>
<organism evidence="8 9">
    <name type="scientific">Pelagirhabdus alkalitolerans</name>
    <dbReference type="NCBI Taxonomy" id="1612202"/>
    <lineage>
        <taxon>Bacteria</taxon>
        <taxon>Bacillati</taxon>
        <taxon>Bacillota</taxon>
        <taxon>Bacilli</taxon>
        <taxon>Bacillales</taxon>
        <taxon>Bacillaceae</taxon>
        <taxon>Pelagirhabdus</taxon>
    </lineage>
</organism>
<dbReference type="Pfam" id="PF01451">
    <property type="entry name" value="LMWPc"/>
    <property type="match status" value="1"/>
</dbReference>
<comment type="similarity">
    <text evidence="1">Belongs to the low molecular weight phosphotyrosine protein phosphatase family.</text>
</comment>
<sequence>MIKVLFVCLGNICRSPMAEAYFRQLIHKKNLENHFEIDSAGMGDWHVGKPPYHKTREKLDEQGISYQGMKARQINARDLDAFDYVIAMDDQNIDDLNRLRIEVPKAIVKKLTDYIADDSIDYVPDPYHTGAFDETYQLVEAGCLALLEQIKKDHQLESGQ</sequence>
<dbReference type="Gene3D" id="3.40.50.2300">
    <property type="match status" value="1"/>
</dbReference>